<dbReference type="EMBL" id="LR900404">
    <property type="protein sequence ID" value="CAD7245561.1"/>
    <property type="molecule type" value="Genomic_DNA"/>
</dbReference>
<feature type="region of interest" description="Disordered" evidence="11">
    <location>
        <begin position="228"/>
        <end position="305"/>
    </location>
</feature>
<evidence type="ECO:0000259" key="12">
    <source>
        <dbReference type="PROSITE" id="PS50089"/>
    </source>
</evidence>
<feature type="repeat" description="ANK" evidence="9">
    <location>
        <begin position="306"/>
        <end position="338"/>
    </location>
</feature>
<evidence type="ECO:0000256" key="10">
    <source>
        <dbReference type="PROSITE-ProRule" id="PRU00175"/>
    </source>
</evidence>
<dbReference type="GO" id="GO:0004842">
    <property type="term" value="F:ubiquitin-protein transferase activity"/>
    <property type="evidence" value="ECO:0007669"/>
    <property type="project" value="TreeGrafter"/>
</dbReference>
<protein>
    <recommendedName>
        <fullName evidence="8">RING-type E3 ubiquitin transferase BRCA1</fullName>
    </recommendedName>
</protein>
<dbReference type="SUPFAM" id="SSF57850">
    <property type="entry name" value="RING/U-box"/>
    <property type="match status" value="1"/>
</dbReference>
<comment type="subcellular location">
    <subcellularLocation>
        <location evidence="1">Chromosome</location>
    </subcellularLocation>
</comment>
<feature type="domain" description="BRCT" evidence="13">
    <location>
        <begin position="440"/>
        <end position="528"/>
    </location>
</feature>
<dbReference type="Proteomes" id="UP000677054">
    <property type="component" value="Unassembled WGS sequence"/>
</dbReference>
<dbReference type="PROSITE" id="PS50172">
    <property type="entry name" value="BRCT"/>
    <property type="match status" value="2"/>
</dbReference>
<feature type="compositionally biased region" description="Polar residues" evidence="11">
    <location>
        <begin position="274"/>
        <end position="296"/>
    </location>
</feature>
<dbReference type="Pfam" id="PF12796">
    <property type="entry name" value="Ank_2"/>
    <property type="match status" value="1"/>
</dbReference>
<dbReference type="PANTHER" id="PTHR24171:SF8">
    <property type="entry name" value="BRCA1-ASSOCIATED RING DOMAIN PROTEIN 1"/>
    <property type="match status" value="1"/>
</dbReference>
<dbReference type="GO" id="GO:0008270">
    <property type="term" value="F:zinc ion binding"/>
    <property type="evidence" value="ECO:0007669"/>
    <property type="project" value="UniProtKB-KW"/>
</dbReference>
<organism evidence="14">
    <name type="scientific">Darwinula stevensoni</name>
    <dbReference type="NCBI Taxonomy" id="69355"/>
    <lineage>
        <taxon>Eukaryota</taxon>
        <taxon>Metazoa</taxon>
        <taxon>Ecdysozoa</taxon>
        <taxon>Arthropoda</taxon>
        <taxon>Crustacea</taxon>
        <taxon>Oligostraca</taxon>
        <taxon>Ostracoda</taxon>
        <taxon>Podocopa</taxon>
        <taxon>Podocopida</taxon>
        <taxon>Darwinulocopina</taxon>
        <taxon>Darwinuloidea</taxon>
        <taxon>Darwinulidae</taxon>
        <taxon>Darwinula</taxon>
    </lineage>
</organism>
<dbReference type="GO" id="GO:0085020">
    <property type="term" value="P:protein K6-linked ubiquitination"/>
    <property type="evidence" value="ECO:0007669"/>
    <property type="project" value="TreeGrafter"/>
</dbReference>
<name>A0A7R9A2T3_9CRUS</name>
<dbReference type="SUPFAM" id="SSF48403">
    <property type="entry name" value="Ankyrin repeat"/>
    <property type="match status" value="1"/>
</dbReference>
<dbReference type="InterPro" id="IPR001841">
    <property type="entry name" value="Znf_RING"/>
</dbReference>
<keyword evidence="15" id="KW-1185">Reference proteome</keyword>
<dbReference type="Gene3D" id="1.25.40.20">
    <property type="entry name" value="Ankyrin repeat-containing domain"/>
    <property type="match status" value="1"/>
</dbReference>
<evidence type="ECO:0000256" key="2">
    <source>
        <dbReference type="ARBA" id="ARBA00022454"/>
    </source>
</evidence>
<feature type="repeat" description="ANK" evidence="9">
    <location>
        <begin position="373"/>
        <end position="405"/>
    </location>
</feature>
<evidence type="ECO:0000256" key="8">
    <source>
        <dbReference type="ARBA" id="ARBA00031556"/>
    </source>
</evidence>
<dbReference type="GO" id="GO:0031436">
    <property type="term" value="C:BRCA1-BARD1 complex"/>
    <property type="evidence" value="ECO:0007669"/>
    <property type="project" value="TreeGrafter"/>
</dbReference>
<dbReference type="PROSITE" id="PS50297">
    <property type="entry name" value="ANK_REP_REGION"/>
    <property type="match status" value="3"/>
</dbReference>
<dbReference type="PANTHER" id="PTHR24171">
    <property type="entry name" value="ANKYRIN REPEAT DOMAIN-CONTAINING PROTEIN 39-RELATED"/>
    <property type="match status" value="1"/>
</dbReference>
<keyword evidence="7 9" id="KW-0040">ANK repeat</keyword>
<dbReference type="Gene3D" id="3.40.50.10190">
    <property type="entry name" value="BRCT domain"/>
    <property type="match status" value="2"/>
</dbReference>
<dbReference type="InterPro" id="IPR036420">
    <property type="entry name" value="BRCT_dom_sf"/>
</dbReference>
<evidence type="ECO:0000256" key="1">
    <source>
        <dbReference type="ARBA" id="ARBA00004286"/>
    </source>
</evidence>
<feature type="compositionally biased region" description="Polar residues" evidence="11">
    <location>
        <begin position="239"/>
        <end position="258"/>
    </location>
</feature>
<dbReference type="GO" id="GO:0070531">
    <property type="term" value="C:BRCA1-A complex"/>
    <property type="evidence" value="ECO:0007669"/>
    <property type="project" value="TreeGrafter"/>
</dbReference>
<dbReference type="EMBL" id="CAJPEV010000887">
    <property type="protein sequence ID" value="CAG0889305.1"/>
    <property type="molecule type" value="Genomic_DNA"/>
</dbReference>
<dbReference type="SMART" id="SM00248">
    <property type="entry name" value="ANK"/>
    <property type="match status" value="3"/>
</dbReference>
<feature type="domain" description="BRCT" evidence="13">
    <location>
        <begin position="550"/>
        <end position="653"/>
    </location>
</feature>
<evidence type="ECO:0000256" key="6">
    <source>
        <dbReference type="ARBA" id="ARBA00022833"/>
    </source>
</evidence>
<dbReference type="Gene3D" id="3.30.40.10">
    <property type="entry name" value="Zinc/RING finger domain, C3HC4 (zinc finger)"/>
    <property type="match status" value="1"/>
</dbReference>
<dbReference type="InterPro" id="IPR002110">
    <property type="entry name" value="Ankyrin_rpt"/>
</dbReference>
<gene>
    <name evidence="14" type="ORF">DSTB1V02_LOCUS5433</name>
</gene>
<dbReference type="PRINTS" id="PR01415">
    <property type="entry name" value="ANKYRIN"/>
</dbReference>
<dbReference type="InterPro" id="IPR013083">
    <property type="entry name" value="Znf_RING/FYVE/PHD"/>
</dbReference>
<evidence type="ECO:0000256" key="7">
    <source>
        <dbReference type="ARBA" id="ARBA00023043"/>
    </source>
</evidence>
<dbReference type="SMART" id="SM00292">
    <property type="entry name" value="BRCT"/>
    <property type="match status" value="2"/>
</dbReference>
<dbReference type="OrthoDB" id="2384350at2759"/>
<evidence type="ECO:0000256" key="9">
    <source>
        <dbReference type="PROSITE-ProRule" id="PRU00023"/>
    </source>
</evidence>
<dbReference type="CDD" id="cd17720">
    <property type="entry name" value="BRCT_Bard1_rpt2"/>
    <property type="match status" value="1"/>
</dbReference>
<evidence type="ECO:0000256" key="4">
    <source>
        <dbReference type="ARBA" id="ARBA00022737"/>
    </source>
</evidence>
<dbReference type="InterPro" id="IPR018957">
    <property type="entry name" value="Znf_C3HC4_RING-type"/>
</dbReference>
<dbReference type="InterPro" id="IPR001357">
    <property type="entry name" value="BRCT_dom"/>
</dbReference>
<evidence type="ECO:0000256" key="5">
    <source>
        <dbReference type="ARBA" id="ARBA00022771"/>
    </source>
</evidence>
<keyword evidence="6" id="KW-0862">Zinc</keyword>
<dbReference type="AlphaFoldDB" id="A0A7R9A2T3"/>
<keyword evidence="2" id="KW-0158">Chromosome</keyword>
<dbReference type="SUPFAM" id="SSF52113">
    <property type="entry name" value="BRCT domain"/>
    <property type="match status" value="2"/>
</dbReference>
<dbReference type="InterPro" id="IPR036770">
    <property type="entry name" value="Ankyrin_rpt-contain_sf"/>
</dbReference>
<keyword evidence="5 10" id="KW-0863">Zinc-finger</keyword>
<keyword evidence="4" id="KW-0677">Repeat</keyword>
<dbReference type="GO" id="GO:0005694">
    <property type="term" value="C:chromosome"/>
    <property type="evidence" value="ECO:0007669"/>
    <property type="project" value="UniProtKB-SubCell"/>
</dbReference>
<evidence type="ECO:0000256" key="11">
    <source>
        <dbReference type="SAM" id="MobiDB-lite"/>
    </source>
</evidence>
<keyword evidence="3" id="KW-0479">Metal-binding</keyword>
<dbReference type="Pfam" id="PF16589">
    <property type="entry name" value="BRCT_2"/>
    <property type="match status" value="1"/>
</dbReference>
<feature type="repeat" description="ANK" evidence="9">
    <location>
        <begin position="339"/>
        <end position="371"/>
    </location>
</feature>
<evidence type="ECO:0000313" key="14">
    <source>
        <dbReference type="EMBL" id="CAD7245561.1"/>
    </source>
</evidence>
<proteinExistence type="predicted"/>
<dbReference type="PROSITE" id="PS50089">
    <property type="entry name" value="ZF_RING_2"/>
    <property type="match status" value="1"/>
</dbReference>
<dbReference type="PROSITE" id="PS50088">
    <property type="entry name" value="ANK_REPEAT"/>
    <property type="match status" value="3"/>
</dbReference>
<accession>A0A7R9A2T3</accession>
<evidence type="ECO:0000256" key="3">
    <source>
        <dbReference type="ARBA" id="ARBA00022723"/>
    </source>
</evidence>
<evidence type="ECO:0000313" key="15">
    <source>
        <dbReference type="Proteomes" id="UP000677054"/>
    </source>
</evidence>
<reference evidence="14" key="1">
    <citation type="submission" date="2020-11" db="EMBL/GenBank/DDBJ databases">
        <authorList>
            <person name="Tran Van P."/>
        </authorList>
    </citation>
    <scope>NUCLEOTIDE SEQUENCE</scope>
</reference>
<sequence length="662" mass="72068">MQGERKKRTSIEYQNAVDASENLAESGPAGVSKLRTGASSQASGFGPLSPKALECLKNITEGLQCCICRKLAEESLELPCEDLFCSACIIDHIRKNGAFCPECSILIEDGDLHGVEFYHKLLPIAKQLQEMTAEASSQGQSDGTTIDTELSNVIDDEAHPCGTKVHGNDEASDKQLLLRKSVRTQLRLKKADDNVSKVTKLSGPALHGKMASSPFFIAPEEVGRKNRRQSEVFVKAQKKQSSVQDSPQEGVNYHSSPNAIRGLTPDKKKCTQLGKGQSNKTRSSGGASLITSSFSPKSPPLRRNAKGETVLHKAAITNDVKQVSTLLEEGVPPNVQDNAGWTPLHEAALRGFVDVVKILIDNGALLNVPGGPENDTPLHEAVANNHIPVVELLVSRGADIGARNKQGKTPMEHARTTVMKAALSVKSPLHSIPEKAQDGQLVPLFFGYKLSMDNKNALKQLIKNLSGKWTSMTPEVCIVVLESDENGLCSRSFPYFQAILQGKWIVQPTYVKACLTAGKLLDPEDYLVQGSKECPGNSGILKAQKNFAAKKPGLFDGCHMYLQGTFTHHSPLSKHEVEKLLRLGGGQVHSRLPAPATVEDLDRNIPYHAPWEGPLSTVSHVIIFEEGPSLPSLQYHMGHIYSLPLAWLFDSIELFTFVESFC</sequence>
<dbReference type="Pfam" id="PF00097">
    <property type="entry name" value="zf-C3HC4"/>
    <property type="match status" value="1"/>
</dbReference>
<feature type="domain" description="RING-type" evidence="12">
    <location>
        <begin position="65"/>
        <end position="104"/>
    </location>
</feature>
<evidence type="ECO:0000259" key="13">
    <source>
        <dbReference type="PROSITE" id="PS50172"/>
    </source>
</evidence>